<dbReference type="STRING" id="1752398.A8M32_05955"/>
<dbReference type="EMBL" id="LYBW01000046">
    <property type="protein sequence ID" value="ODR92253.1"/>
    <property type="molecule type" value="Genomic_DNA"/>
</dbReference>
<dbReference type="AlphaFoldDB" id="A0A1E3VF82"/>
<evidence type="ECO:0000313" key="1">
    <source>
        <dbReference type="EMBL" id="ODR92253.1"/>
    </source>
</evidence>
<sequence>MNAHSNETEAGHALAISVWENEGGTPAPDTMDDQCGCRIDADRSWAVYHVFTGAPARVGGNLRNIERRIKRIRLSAPARSASRETEAR</sequence>
<reference evidence="2" key="1">
    <citation type="submission" date="2016-05" db="EMBL/GenBank/DDBJ databases">
        <authorList>
            <person name="Li Y."/>
        </authorList>
    </citation>
    <scope>NUCLEOTIDE SEQUENCE [LARGE SCALE GENOMIC DNA]</scope>
    <source>
        <strain evidence="2">YIC4027</strain>
    </source>
</reference>
<dbReference type="OrthoDB" id="8096922at2"/>
<organism evidence="1 2">
    <name type="scientific">Sinorhizobium alkalisoli</name>
    <dbReference type="NCBI Taxonomy" id="1752398"/>
    <lineage>
        <taxon>Bacteria</taxon>
        <taxon>Pseudomonadati</taxon>
        <taxon>Pseudomonadota</taxon>
        <taxon>Alphaproteobacteria</taxon>
        <taxon>Hyphomicrobiales</taxon>
        <taxon>Rhizobiaceae</taxon>
        <taxon>Sinorhizobium/Ensifer group</taxon>
        <taxon>Sinorhizobium</taxon>
    </lineage>
</organism>
<accession>A0A1E3VF82</accession>
<dbReference type="Proteomes" id="UP000094342">
    <property type="component" value="Unassembled WGS sequence"/>
</dbReference>
<proteinExistence type="predicted"/>
<gene>
    <name evidence="1" type="ORF">A8M32_05955</name>
</gene>
<comment type="caution">
    <text evidence="1">The sequence shown here is derived from an EMBL/GenBank/DDBJ whole genome shotgun (WGS) entry which is preliminary data.</text>
</comment>
<protein>
    <submittedName>
        <fullName evidence="1">Uncharacterized protein</fullName>
    </submittedName>
</protein>
<evidence type="ECO:0000313" key="2">
    <source>
        <dbReference type="Proteomes" id="UP000094342"/>
    </source>
</evidence>
<name>A0A1E3VF82_9HYPH</name>
<keyword evidence="2" id="KW-1185">Reference proteome</keyword>
<dbReference type="RefSeq" id="WP_069457503.1">
    <property type="nucleotide sequence ID" value="NZ_LYBW01000046.1"/>
</dbReference>